<name>A0AAU6SGT0_9MICO</name>
<dbReference type="PROSITE" id="PS51257">
    <property type="entry name" value="PROKAR_LIPOPROTEIN"/>
    <property type="match status" value="1"/>
</dbReference>
<dbReference type="AlphaFoldDB" id="A0AAU6SGT0"/>
<accession>A0AAU6SGT0</accession>
<gene>
    <name evidence="1" type="ORF">MRBLWS13_003830</name>
</gene>
<organism evidence="1">
    <name type="scientific">Microbacterium sp. LWS13-1.2</name>
    <dbReference type="NCBI Taxonomy" id="3135264"/>
    <lineage>
        <taxon>Bacteria</taxon>
        <taxon>Bacillati</taxon>
        <taxon>Actinomycetota</taxon>
        <taxon>Actinomycetes</taxon>
        <taxon>Micrococcales</taxon>
        <taxon>Microbacteriaceae</taxon>
        <taxon>Microbacterium</taxon>
    </lineage>
</organism>
<proteinExistence type="predicted"/>
<evidence type="ECO:0000313" key="1">
    <source>
        <dbReference type="EMBL" id="WZO36112.1"/>
    </source>
</evidence>
<dbReference type="RefSeq" id="WP_349426911.1">
    <property type="nucleotide sequence ID" value="NZ_CP151632.1"/>
</dbReference>
<sequence>MQTLRLGWALVVIACGGLLTGCVQWGDYAEGSECARVVESLKEVISKELDVAWEADSLFLYPTGYESPWCSEWVETALELDTNDPRRHAVRDELETIVQSQRSGVILTVEYAAGDLDVATSPGTPAPSSPPAD</sequence>
<evidence type="ECO:0008006" key="2">
    <source>
        <dbReference type="Google" id="ProtNLM"/>
    </source>
</evidence>
<protein>
    <recommendedName>
        <fullName evidence="2">Lipoprotein</fullName>
    </recommendedName>
</protein>
<reference evidence="1" key="1">
    <citation type="submission" date="2024-04" db="EMBL/GenBank/DDBJ databases">
        <authorList>
            <person name="Roder T."/>
            <person name="Oberhansli S."/>
            <person name="Kreuzer M."/>
        </authorList>
    </citation>
    <scope>NUCLEOTIDE SEQUENCE</scope>
    <source>
        <strain evidence="1">LWS13-1.2</strain>
    </source>
</reference>
<dbReference type="EMBL" id="CP151632">
    <property type="protein sequence ID" value="WZO36112.1"/>
    <property type="molecule type" value="Genomic_DNA"/>
</dbReference>